<evidence type="ECO:0000256" key="2">
    <source>
        <dbReference type="ARBA" id="ARBA00008873"/>
    </source>
</evidence>
<dbReference type="InterPro" id="IPR050681">
    <property type="entry name" value="CDF/SLC30A"/>
</dbReference>
<dbReference type="PANTHER" id="PTHR11562">
    <property type="entry name" value="CATION EFFLUX PROTEIN/ ZINC TRANSPORTER"/>
    <property type="match status" value="1"/>
</dbReference>
<keyword evidence="3" id="KW-0813">Transport</keyword>
<dbReference type="OrthoDB" id="9809646at2"/>
<sequence length="302" mass="34168">MAQDHHNHHHHKQKNIKAAFFLNLTFTIIEIFGGLWTNSMAILSDAVHDLGDSISLGSAWYLERYASKKADEKYSFGYARFSLLSALLNSLILVGGSVLVLVRSIPRIFNPQEVHPEGMLVFAILGILINGAAVLKMKSGTSLNEKAVSWHLLEDVLGWAVILVGSIILLFFDVPVIDPLLSVFITIYVLFNVGKNIKQILHILLQGVPQMYSIVEIEKELKENTEAVSVHHTHLWSLEGEKILLSTHVVVPENIENKDIMKLKEAVRSLLYKKGIEHITIEIEYLEEKTDRCFKEDEDHKE</sequence>
<dbReference type="AlphaFoldDB" id="A0A1I5BPG0"/>
<keyword evidence="4 8" id="KW-0812">Transmembrane</keyword>
<protein>
    <submittedName>
        <fullName evidence="11">Cobalt-zinc-cadmium efflux system protein</fullName>
    </submittedName>
</protein>
<feature type="transmembrane region" description="Helical" evidence="8">
    <location>
        <begin position="81"/>
        <end position="102"/>
    </location>
</feature>
<evidence type="ECO:0000256" key="7">
    <source>
        <dbReference type="ARBA" id="ARBA00023136"/>
    </source>
</evidence>
<dbReference type="SUPFAM" id="SSF160240">
    <property type="entry name" value="Cation efflux protein cytoplasmic domain-like"/>
    <property type="match status" value="1"/>
</dbReference>
<proteinExistence type="inferred from homology"/>
<keyword evidence="5 8" id="KW-1133">Transmembrane helix</keyword>
<keyword evidence="12" id="KW-1185">Reference proteome</keyword>
<evidence type="ECO:0000259" key="9">
    <source>
        <dbReference type="Pfam" id="PF01545"/>
    </source>
</evidence>
<evidence type="ECO:0000313" key="12">
    <source>
        <dbReference type="Proteomes" id="UP000181899"/>
    </source>
</evidence>
<reference evidence="11 12" key="1">
    <citation type="submission" date="2016-10" db="EMBL/GenBank/DDBJ databases">
        <authorList>
            <person name="de Groot N.N."/>
        </authorList>
    </citation>
    <scope>NUCLEOTIDE SEQUENCE [LARGE SCALE GENOMIC DNA]</scope>
    <source>
        <strain evidence="11 12">ML2</strain>
    </source>
</reference>
<comment type="similarity">
    <text evidence="2">Belongs to the cation diffusion facilitator (CDF) transporter (TC 2.A.4) family. SLC30A subfamily.</text>
</comment>
<name>A0A1I5BPG0_9CLOT</name>
<accession>A0A1I5BPG0</accession>
<dbReference type="SUPFAM" id="SSF161111">
    <property type="entry name" value="Cation efflux protein transmembrane domain-like"/>
    <property type="match status" value="1"/>
</dbReference>
<dbReference type="PANTHER" id="PTHR11562:SF17">
    <property type="entry name" value="RE54080P-RELATED"/>
    <property type="match status" value="1"/>
</dbReference>
<feature type="domain" description="Cation efflux protein transmembrane" evidence="9">
    <location>
        <begin position="17"/>
        <end position="205"/>
    </location>
</feature>
<dbReference type="Pfam" id="PF16916">
    <property type="entry name" value="ZT_dimer"/>
    <property type="match status" value="1"/>
</dbReference>
<keyword evidence="6" id="KW-0406">Ion transport</keyword>
<dbReference type="NCBIfam" id="TIGR01297">
    <property type="entry name" value="CDF"/>
    <property type="match status" value="1"/>
</dbReference>
<keyword evidence="7 8" id="KW-0472">Membrane</keyword>
<evidence type="ECO:0000313" key="11">
    <source>
        <dbReference type="EMBL" id="SFN76608.1"/>
    </source>
</evidence>
<feature type="domain" description="Cation efflux protein cytoplasmic" evidence="10">
    <location>
        <begin position="214"/>
        <end position="284"/>
    </location>
</feature>
<dbReference type="InterPro" id="IPR058533">
    <property type="entry name" value="Cation_efflux_TM"/>
</dbReference>
<feature type="transmembrane region" description="Helical" evidence="8">
    <location>
        <begin position="157"/>
        <end position="190"/>
    </location>
</feature>
<organism evidence="11 12">
    <name type="scientific">Proteiniclasticum ruminis</name>
    <dbReference type="NCBI Taxonomy" id="398199"/>
    <lineage>
        <taxon>Bacteria</taxon>
        <taxon>Bacillati</taxon>
        <taxon>Bacillota</taxon>
        <taxon>Clostridia</taxon>
        <taxon>Eubacteriales</taxon>
        <taxon>Clostridiaceae</taxon>
        <taxon>Proteiniclasticum</taxon>
    </lineage>
</organism>
<evidence type="ECO:0000256" key="6">
    <source>
        <dbReference type="ARBA" id="ARBA00023065"/>
    </source>
</evidence>
<evidence type="ECO:0000256" key="8">
    <source>
        <dbReference type="SAM" id="Phobius"/>
    </source>
</evidence>
<comment type="subcellular location">
    <subcellularLocation>
        <location evidence="1">Membrane</location>
        <topology evidence="1">Multi-pass membrane protein</topology>
    </subcellularLocation>
</comment>
<dbReference type="InterPro" id="IPR036837">
    <property type="entry name" value="Cation_efflux_CTD_sf"/>
</dbReference>
<evidence type="ECO:0000256" key="3">
    <source>
        <dbReference type="ARBA" id="ARBA00022448"/>
    </source>
</evidence>
<evidence type="ECO:0000256" key="1">
    <source>
        <dbReference type="ARBA" id="ARBA00004141"/>
    </source>
</evidence>
<dbReference type="eggNOG" id="COG1230">
    <property type="taxonomic scope" value="Bacteria"/>
</dbReference>
<dbReference type="InterPro" id="IPR027470">
    <property type="entry name" value="Cation_efflux_CTD"/>
</dbReference>
<evidence type="ECO:0000256" key="5">
    <source>
        <dbReference type="ARBA" id="ARBA00022989"/>
    </source>
</evidence>
<gene>
    <name evidence="11" type="ORF">SAMN04488695_1052</name>
</gene>
<dbReference type="GO" id="GO:0005385">
    <property type="term" value="F:zinc ion transmembrane transporter activity"/>
    <property type="evidence" value="ECO:0007669"/>
    <property type="project" value="TreeGrafter"/>
</dbReference>
<dbReference type="GO" id="GO:0005886">
    <property type="term" value="C:plasma membrane"/>
    <property type="evidence" value="ECO:0007669"/>
    <property type="project" value="TreeGrafter"/>
</dbReference>
<evidence type="ECO:0000259" key="10">
    <source>
        <dbReference type="Pfam" id="PF16916"/>
    </source>
</evidence>
<evidence type="ECO:0000256" key="4">
    <source>
        <dbReference type="ARBA" id="ARBA00022692"/>
    </source>
</evidence>
<dbReference type="InterPro" id="IPR027469">
    <property type="entry name" value="Cation_efflux_TMD_sf"/>
</dbReference>
<dbReference type="RefSeq" id="WP_074911974.1">
    <property type="nucleotide sequence ID" value="NZ_FOVK01000005.1"/>
</dbReference>
<feature type="transmembrane region" description="Helical" evidence="8">
    <location>
        <begin position="114"/>
        <end position="137"/>
    </location>
</feature>
<dbReference type="Pfam" id="PF01545">
    <property type="entry name" value="Cation_efflux"/>
    <property type="match status" value="1"/>
</dbReference>
<dbReference type="Gene3D" id="1.20.1510.10">
    <property type="entry name" value="Cation efflux protein transmembrane domain"/>
    <property type="match status" value="1"/>
</dbReference>
<dbReference type="InterPro" id="IPR002524">
    <property type="entry name" value="Cation_efflux"/>
</dbReference>
<dbReference type="STRING" id="398199.SAMN05421804_102271"/>
<dbReference type="Proteomes" id="UP000181899">
    <property type="component" value="Unassembled WGS sequence"/>
</dbReference>
<feature type="transmembrane region" description="Helical" evidence="8">
    <location>
        <begin position="20"/>
        <end position="43"/>
    </location>
</feature>
<dbReference type="EMBL" id="FOVK01000005">
    <property type="protein sequence ID" value="SFN76608.1"/>
    <property type="molecule type" value="Genomic_DNA"/>
</dbReference>